<evidence type="ECO:0000256" key="8">
    <source>
        <dbReference type="ARBA" id="ARBA00022801"/>
    </source>
</evidence>
<dbReference type="Gene3D" id="3.30.70.270">
    <property type="match status" value="2"/>
</dbReference>
<dbReference type="GO" id="GO:0003964">
    <property type="term" value="F:RNA-directed DNA polymerase activity"/>
    <property type="evidence" value="ECO:0007669"/>
    <property type="project" value="UniProtKB-KW"/>
</dbReference>
<dbReference type="GO" id="GO:0015074">
    <property type="term" value="P:DNA integration"/>
    <property type="evidence" value="ECO:0007669"/>
    <property type="project" value="UniProtKB-KW"/>
</dbReference>
<dbReference type="Proteomes" id="UP000235220">
    <property type="component" value="Chromosome 6"/>
</dbReference>
<dbReference type="Gene3D" id="3.30.420.10">
    <property type="entry name" value="Ribonuclease H-like superfamily/Ribonuclease H"/>
    <property type="match status" value="1"/>
</dbReference>
<name>A0A6P9EGG3_JUGRE</name>
<dbReference type="Pfam" id="PF17921">
    <property type="entry name" value="Integrase_H2C2"/>
    <property type="match status" value="1"/>
</dbReference>
<evidence type="ECO:0000259" key="16">
    <source>
        <dbReference type="PROSITE" id="PS50013"/>
    </source>
</evidence>
<keyword evidence="18" id="KW-1185">Reference proteome</keyword>
<dbReference type="SUPFAM" id="SSF54160">
    <property type="entry name" value="Chromo domain-like"/>
    <property type="match status" value="1"/>
</dbReference>
<dbReference type="Pfam" id="PF17919">
    <property type="entry name" value="RT_RNaseH_2"/>
    <property type="match status" value="1"/>
</dbReference>
<reference evidence="19" key="1">
    <citation type="submission" date="2025-08" db="UniProtKB">
        <authorList>
            <consortium name="RefSeq"/>
        </authorList>
    </citation>
    <scope>IDENTIFICATION</scope>
    <source>
        <tissue evidence="19">Leaves</tissue>
    </source>
</reference>
<evidence type="ECO:0000256" key="1">
    <source>
        <dbReference type="ARBA" id="ARBA00022670"/>
    </source>
</evidence>
<dbReference type="PANTHER" id="PTHR37984:SF5">
    <property type="entry name" value="PROTEIN NYNRIN-LIKE"/>
    <property type="match status" value="1"/>
</dbReference>
<dbReference type="CDD" id="cd00303">
    <property type="entry name" value="retropepsin_like"/>
    <property type="match status" value="1"/>
</dbReference>
<evidence type="ECO:0000259" key="17">
    <source>
        <dbReference type="PROSITE" id="PS50994"/>
    </source>
</evidence>
<keyword evidence="9" id="KW-0460">Magnesium</keyword>
<organism evidence="18 19">
    <name type="scientific">Juglans regia</name>
    <name type="common">English walnut</name>
    <dbReference type="NCBI Taxonomy" id="51240"/>
    <lineage>
        <taxon>Eukaryota</taxon>
        <taxon>Viridiplantae</taxon>
        <taxon>Streptophyta</taxon>
        <taxon>Embryophyta</taxon>
        <taxon>Tracheophyta</taxon>
        <taxon>Spermatophyta</taxon>
        <taxon>Magnoliopsida</taxon>
        <taxon>eudicotyledons</taxon>
        <taxon>Gunneridae</taxon>
        <taxon>Pentapetalae</taxon>
        <taxon>rosids</taxon>
        <taxon>fabids</taxon>
        <taxon>Fagales</taxon>
        <taxon>Juglandaceae</taxon>
        <taxon>Juglans</taxon>
    </lineage>
</organism>
<dbReference type="SUPFAM" id="SSF53098">
    <property type="entry name" value="Ribonuclease H-like"/>
    <property type="match status" value="1"/>
</dbReference>
<dbReference type="InterPro" id="IPR036397">
    <property type="entry name" value="RNaseH_sf"/>
</dbReference>
<dbReference type="InterPro" id="IPR016197">
    <property type="entry name" value="Chromo-like_dom_sf"/>
</dbReference>
<dbReference type="Pfam" id="PF08284">
    <property type="entry name" value="RVP_2"/>
    <property type="match status" value="1"/>
</dbReference>
<dbReference type="GO" id="GO:0006310">
    <property type="term" value="P:DNA recombination"/>
    <property type="evidence" value="ECO:0007669"/>
    <property type="project" value="UniProtKB-KW"/>
</dbReference>
<evidence type="ECO:0000256" key="9">
    <source>
        <dbReference type="ARBA" id="ARBA00022842"/>
    </source>
</evidence>
<dbReference type="Gene3D" id="2.40.70.10">
    <property type="entry name" value="Acid Proteases"/>
    <property type="match status" value="1"/>
</dbReference>
<dbReference type="InterPro" id="IPR000953">
    <property type="entry name" value="Chromo/chromo_shadow_dom"/>
</dbReference>
<keyword evidence="4" id="KW-0540">Nuclease</keyword>
<dbReference type="PROSITE" id="PS50994">
    <property type="entry name" value="INTEGRASE"/>
    <property type="match status" value="1"/>
</dbReference>
<evidence type="ECO:0000256" key="2">
    <source>
        <dbReference type="ARBA" id="ARBA00022679"/>
    </source>
</evidence>
<feature type="domain" description="Integrase catalytic" evidence="17">
    <location>
        <begin position="723"/>
        <end position="882"/>
    </location>
</feature>
<evidence type="ECO:0000256" key="7">
    <source>
        <dbReference type="ARBA" id="ARBA00022759"/>
    </source>
</evidence>
<keyword evidence="5" id="KW-0479">Metal-binding</keyword>
<dbReference type="GO" id="GO:0004190">
    <property type="term" value="F:aspartic-type endopeptidase activity"/>
    <property type="evidence" value="ECO:0007669"/>
    <property type="project" value="UniProtKB-KW"/>
</dbReference>
<dbReference type="InterPro" id="IPR021109">
    <property type="entry name" value="Peptidase_aspartic_dom_sf"/>
</dbReference>
<feature type="domain" description="Chromo" evidence="16">
    <location>
        <begin position="1026"/>
        <end position="1079"/>
    </location>
</feature>
<evidence type="ECO:0000256" key="11">
    <source>
        <dbReference type="ARBA" id="ARBA00022918"/>
    </source>
</evidence>
<keyword evidence="15" id="KW-0511">Multifunctional enzyme</keyword>
<accession>A0A6P9EGG3</accession>
<dbReference type="OrthoDB" id="2013610at2759"/>
<dbReference type="InterPro" id="IPR041588">
    <property type="entry name" value="Integrase_H2C2"/>
</dbReference>
<evidence type="ECO:0000256" key="12">
    <source>
        <dbReference type="ARBA" id="ARBA00022932"/>
    </source>
</evidence>
<dbReference type="GO" id="GO:0004519">
    <property type="term" value="F:endonuclease activity"/>
    <property type="evidence" value="ECO:0007669"/>
    <property type="project" value="UniProtKB-KW"/>
</dbReference>
<keyword evidence="10" id="KW-0229">DNA integration</keyword>
<evidence type="ECO:0000256" key="10">
    <source>
        <dbReference type="ARBA" id="ARBA00022908"/>
    </source>
</evidence>
<evidence type="ECO:0000256" key="15">
    <source>
        <dbReference type="ARBA" id="ARBA00023268"/>
    </source>
</evidence>
<gene>
    <name evidence="19" type="primary">LOC108979271</name>
</gene>
<dbReference type="GO" id="GO:0046872">
    <property type="term" value="F:metal ion binding"/>
    <property type="evidence" value="ECO:0007669"/>
    <property type="project" value="UniProtKB-KW"/>
</dbReference>
<keyword evidence="1" id="KW-0645">Protease</keyword>
<evidence type="ECO:0000256" key="14">
    <source>
        <dbReference type="ARBA" id="ARBA00023172"/>
    </source>
</evidence>
<dbReference type="SUPFAM" id="SSF50630">
    <property type="entry name" value="Acid proteases"/>
    <property type="match status" value="1"/>
</dbReference>
<evidence type="ECO:0000256" key="3">
    <source>
        <dbReference type="ARBA" id="ARBA00022695"/>
    </source>
</evidence>
<dbReference type="SUPFAM" id="SSF56672">
    <property type="entry name" value="DNA/RNA polymerases"/>
    <property type="match status" value="1"/>
</dbReference>
<dbReference type="Pfam" id="PF24626">
    <property type="entry name" value="SH3_Tf2-1"/>
    <property type="match status" value="1"/>
</dbReference>
<dbReference type="GO" id="GO:0006508">
    <property type="term" value="P:proteolysis"/>
    <property type="evidence" value="ECO:0007669"/>
    <property type="project" value="UniProtKB-KW"/>
</dbReference>
<dbReference type="InterPro" id="IPR001584">
    <property type="entry name" value="Integrase_cat-core"/>
</dbReference>
<keyword evidence="13" id="KW-0238">DNA-binding</keyword>
<dbReference type="InterPro" id="IPR056924">
    <property type="entry name" value="SH3_Tf2-1"/>
</dbReference>
<dbReference type="Gene3D" id="1.10.340.70">
    <property type="match status" value="1"/>
</dbReference>
<dbReference type="InterPro" id="IPR041577">
    <property type="entry name" value="RT_RNaseH_2"/>
</dbReference>
<dbReference type="InterPro" id="IPR043128">
    <property type="entry name" value="Rev_trsase/Diguanyl_cyclase"/>
</dbReference>
<dbReference type="Pfam" id="PF00385">
    <property type="entry name" value="Chromo"/>
    <property type="match status" value="1"/>
</dbReference>
<dbReference type="InParanoid" id="A0A6P9EGG3"/>
<dbReference type="GO" id="GO:0003887">
    <property type="term" value="F:DNA-directed DNA polymerase activity"/>
    <property type="evidence" value="ECO:0007669"/>
    <property type="project" value="UniProtKB-KW"/>
</dbReference>
<dbReference type="RefSeq" id="XP_035546564.1">
    <property type="nucleotide sequence ID" value="XM_035690671.1"/>
</dbReference>
<dbReference type="Gene3D" id="2.40.50.40">
    <property type="match status" value="1"/>
</dbReference>
<dbReference type="PROSITE" id="PS50013">
    <property type="entry name" value="CHROMO_2"/>
    <property type="match status" value="1"/>
</dbReference>
<dbReference type="KEGG" id="jre:108979271"/>
<dbReference type="AlphaFoldDB" id="A0A6P9EGG3"/>
<proteinExistence type="predicted"/>
<dbReference type="CDD" id="cd01647">
    <property type="entry name" value="RT_LTR"/>
    <property type="match status" value="1"/>
</dbReference>
<keyword evidence="12" id="KW-0239">DNA-directed DNA polymerase</keyword>
<dbReference type="GO" id="GO:0003677">
    <property type="term" value="F:DNA binding"/>
    <property type="evidence" value="ECO:0007669"/>
    <property type="project" value="UniProtKB-KW"/>
</dbReference>
<dbReference type="InterPro" id="IPR050951">
    <property type="entry name" value="Retrovirus_Pol_polyprotein"/>
</dbReference>
<keyword evidence="6" id="KW-0064">Aspartyl protease</keyword>
<dbReference type="InterPro" id="IPR043502">
    <property type="entry name" value="DNA/RNA_pol_sf"/>
</dbReference>
<keyword evidence="2" id="KW-0808">Transferase</keyword>
<dbReference type="GeneID" id="108979271"/>
<evidence type="ECO:0000313" key="19">
    <source>
        <dbReference type="RefSeq" id="XP_035546564.1"/>
    </source>
</evidence>
<keyword evidence="8" id="KW-0378">Hydrolase</keyword>
<evidence type="ECO:0000256" key="6">
    <source>
        <dbReference type="ARBA" id="ARBA00022750"/>
    </source>
</evidence>
<sequence length="1079" mass="122456">MSESMVEGNRFQKPLVAVKRIFSSQMDEKRKKGLCYHCDEKWNPMHICKAPKVYLLHVEDTAGSTLEIQEEGDETLVTNEQLVTEEEEGLEVSINAISGCSNNNAMKLLGRIGSYVVEILVDSGSTHNFLDPLVVQAAKLKVHDDLKLQVRVANGDKLVSSGSCEEVIKVQDSKFRIPFHVLALGGCDIVLGVQWLKTLGLICWDFNSMSMSFTVGQSKITLHGLKSDGMKLQNGEGNLKSSLVRQQGWFLQLRTEDSIEKPGSQVQEVEELLQGSFDHHIPLREGTGPVSIRPYRYPHYQKTEIENIVHDLLKSGMVRPSQSPFSSPVLLVKKSDGSWRMCVDYRALNQVTIKDKFPIPVIDELLDELYGATIFSKLDLRSGYHQIRVKDVDIEKTAFRTHERNLVDHIAHLRSVLEVLKQHTLYAKRSKCKFAMHEVDYLGHIISGCGVKADPFKIMSMIDWPIPKSLKALKGFLGLTGYYRKFIKDYGSIAAPLTVLLKKNAFHWTEEASQAFQHLKKAITSPPVLRLPDFSKSFTIECDASGFGLGAVLMQDNQPIAFYSKALKDYKRGKENKVADALSRKSEEQSATLALITFPTSLWVEELKQSYQLCPIIQDIYEKLQQGSEGPKHFTLQQGLLLRKGKFVVVSDSPFKAKVLHHIHNSPQAGHVGYHKALHRAKLDFYWKGMRKDIKTLVRECEVCQTCKHENVHPAGLLQPLPVPSSPWADISMDFIEGLPLSGGYNVIFTLVDRFTKFGHFFPLAHPYSASKVAQVFFPGVFKLHGLPQSIVSDRDAIFTSNFWNELFKLQGTSLNFSSAYHPQSDGQTEALNKTLEGYLRCYTSDKPKEWSLWIPLAEWCYNTTCHSSIKVCPFEALYGYLPPKLVSYVAGTSVNPAVDQQLKTREQLWLMLRENLLKSQNRMKEFADRKRTEREFQVGDWVFLRLQPYRQKTVSLCHNLKLSPRFFRPFQVLGRVGTVAYRLDLPLSTKIHPVVHVSCLKKKLGQNVIPLPTLPPLDSQGQVQPEPEVILQRRVKKIRNHAVTEVLVKWLGAPIEDSTWELLWTLRDRYPHLVGKVL</sequence>
<keyword evidence="7" id="KW-0255">Endonuclease</keyword>
<dbReference type="FunFam" id="1.10.340.70:FF:000001">
    <property type="entry name" value="Retrovirus-related Pol polyprotein from transposon gypsy-like Protein"/>
    <property type="match status" value="1"/>
</dbReference>
<dbReference type="Gene3D" id="3.10.10.10">
    <property type="entry name" value="HIV Type 1 Reverse Transcriptase, subunit A, domain 1"/>
    <property type="match status" value="1"/>
</dbReference>
<evidence type="ECO:0000256" key="4">
    <source>
        <dbReference type="ARBA" id="ARBA00022722"/>
    </source>
</evidence>
<dbReference type="InterPro" id="IPR023780">
    <property type="entry name" value="Chromo_domain"/>
</dbReference>
<evidence type="ECO:0000256" key="13">
    <source>
        <dbReference type="ARBA" id="ARBA00023125"/>
    </source>
</evidence>
<evidence type="ECO:0000256" key="5">
    <source>
        <dbReference type="ARBA" id="ARBA00022723"/>
    </source>
</evidence>
<dbReference type="PANTHER" id="PTHR37984">
    <property type="entry name" value="PROTEIN CBG26694"/>
    <property type="match status" value="1"/>
</dbReference>
<evidence type="ECO:0000313" key="18">
    <source>
        <dbReference type="Proteomes" id="UP000235220"/>
    </source>
</evidence>
<dbReference type="InterPro" id="IPR012337">
    <property type="entry name" value="RNaseH-like_sf"/>
</dbReference>
<keyword evidence="14" id="KW-0233">DNA recombination</keyword>
<dbReference type="InterPro" id="IPR000477">
    <property type="entry name" value="RT_dom"/>
</dbReference>
<dbReference type="FunFam" id="3.30.70.270:FF:000020">
    <property type="entry name" value="Transposon Tf2-6 polyprotein-like Protein"/>
    <property type="match status" value="1"/>
</dbReference>
<dbReference type="Pfam" id="PF00078">
    <property type="entry name" value="RVT_1"/>
    <property type="match status" value="1"/>
</dbReference>
<protein>
    <submittedName>
        <fullName evidence="19">Uncharacterized protein LOC108979271</fullName>
    </submittedName>
</protein>
<keyword evidence="3" id="KW-0548">Nucleotidyltransferase</keyword>
<keyword evidence="11" id="KW-0695">RNA-directed DNA polymerase</keyword>